<dbReference type="RefSeq" id="WP_376807564.1">
    <property type="nucleotide sequence ID" value="NZ_JBHTAC010000017.1"/>
</dbReference>
<proteinExistence type="predicted"/>
<keyword evidence="1" id="KW-0472">Membrane</keyword>
<dbReference type="Proteomes" id="UP001596392">
    <property type="component" value="Unassembled WGS sequence"/>
</dbReference>
<gene>
    <name evidence="2" type="ORF">ACFQO7_18820</name>
</gene>
<keyword evidence="1" id="KW-0812">Transmembrane</keyword>
<comment type="caution">
    <text evidence="2">The sequence shown here is derived from an EMBL/GenBank/DDBJ whole genome shotgun (WGS) entry which is preliminary data.</text>
</comment>
<sequence length="121" mass="13700">MRRYFKILFLSFAFLATRPTRLLLFVATISTLALIDQLPRYGLPGWLAEALKIIVFVIMSCRCTPDSTRTFVAIKLMRAGRVIETTFRAYAMVLTAAPVMPIGGMKTRDRPDLASSPRQWT</sequence>
<feature type="transmembrane region" description="Helical" evidence="1">
    <location>
        <begin position="85"/>
        <end position="103"/>
    </location>
</feature>
<name>A0ABW2GX90_9ACTN</name>
<evidence type="ECO:0000313" key="3">
    <source>
        <dbReference type="Proteomes" id="UP001596392"/>
    </source>
</evidence>
<dbReference type="EMBL" id="JBHTAC010000017">
    <property type="protein sequence ID" value="MFC7244535.1"/>
    <property type="molecule type" value="Genomic_DNA"/>
</dbReference>
<protein>
    <submittedName>
        <fullName evidence="2">Uncharacterized protein</fullName>
    </submittedName>
</protein>
<reference evidence="3" key="1">
    <citation type="journal article" date="2019" name="Int. J. Syst. Evol. Microbiol.">
        <title>The Global Catalogue of Microorganisms (GCM) 10K type strain sequencing project: providing services to taxonomists for standard genome sequencing and annotation.</title>
        <authorList>
            <consortium name="The Broad Institute Genomics Platform"/>
            <consortium name="The Broad Institute Genome Sequencing Center for Infectious Disease"/>
            <person name="Wu L."/>
            <person name="Ma J."/>
        </authorList>
    </citation>
    <scope>NUCLEOTIDE SEQUENCE [LARGE SCALE GENOMIC DNA]</scope>
    <source>
        <strain evidence="3">CGMCC 1.9106</strain>
    </source>
</reference>
<organism evidence="2 3">
    <name type="scientific">Catellatospora aurea</name>
    <dbReference type="NCBI Taxonomy" id="1337874"/>
    <lineage>
        <taxon>Bacteria</taxon>
        <taxon>Bacillati</taxon>
        <taxon>Actinomycetota</taxon>
        <taxon>Actinomycetes</taxon>
        <taxon>Micromonosporales</taxon>
        <taxon>Micromonosporaceae</taxon>
        <taxon>Catellatospora</taxon>
    </lineage>
</organism>
<accession>A0ABW2GX90</accession>
<keyword evidence="1" id="KW-1133">Transmembrane helix</keyword>
<evidence type="ECO:0000256" key="1">
    <source>
        <dbReference type="SAM" id="Phobius"/>
    </source>
</evidence>
<feature type="transmembrane region" description="Helical" evidence="1">
    <location>
        <begin position="45"/>
        <end position="64"/>
    </location>
</feature>
<evidence type="ECO:0000313" key="2">
    <source>
        <dbReference type="EMBL" id="MFC7244535.1"/>
    </source>
</evidence>
<keyword evidence="3" id="KW-1185">Reference proteome</keyword>